<dbReference type="InParanoid" id="B9REY3"/>
<dbReference type="SMART" id="SM00271">
    <property type="entry name" value="DnaJ"/>
    <property type="match status" value="1"/>
</dbReference>
<dbReference type="EMBL" id="EQ973777">
    <property type="protein sequence ID" value="EEF49754.1"/>
    <property type="molecule type" value="Genomic_DNA"/>
</dbReference>
<feature type="region of interest" description="Disordered" evidence="1">
    <location>
        <begin position="761"/>
        <end position="788"/>
    </location>
</feature>
<keyword evidence="4" id="KW-1185">Reference proteome</keyword>
<dbReference type="CDD" id="cd06257">
    <property type="entry name" value="DnaJ"/>
    <property type="match status" value="1"/>
</dbReference>
<feature type="region of interest" description="Disordered" evidence="1">
    <location>
        <begin position="309"/>
        <end position="510"/>
    </location>
</feature>
<proteinExistence type="predicted"/>
<feature type="domain" description="J" evidence="2">
    <location>
        <begin position="69"/>
        <end position="133"/>
    </location>
</feature>
<dbReference type="InterPro" id="IPR036869">
    <property type="entry name" value="J_dom_sf"/>
</dbReference>
<gene>
    <name evidence="3" type="ORF">RCOM_1429680</name>
</gene>
<dbReference type="Pfam" id="PF00226">
    <property type="entry name" value="DnaJ"/>
    <property type="match status" value="1"/>
</dbReference>
<dbReference type="FunCoup" id="B9REY3">
    <property type="interactions" value="672"/>
</dbReference>
<dbReference type="SUPFAM" id="SSF46565">
    <property type="entry name" value="Chaperone J-domain"/>
    <property type="match status" value="1"/>
</dbReference>
<feature type="compositionally biased region" description="Basic and acidic residues" evidence="1">
    <location>
        <begin position="496"/>
        <end position="510"/>
    </location>
</feature>
<feature type="compositionally biased region" description="Polar residues" evidence="1">
    <location>
        <begin position="420"/>
        <end position="433"/>
    </location>
</feature>
<dbReference type="eggNOG" id="ENOG502QS8C">
    <property type="taxonomic scope" value="Eukaryota"/>
</dbReference>
<dbReference type="AlphaFoldDB" id="B9REY3"/>
<dbReference type="InterPro" id="IPR024593">
    <property type="entry name" value="DUF3444"/>
</dbReference>
<dbReference type="InterPro" id="IPR001623">
    <property type="entry name" value="DnaJ_domain"/>
</dbReference>
<dbReference type="KEGG" id="rcu:8288479"/>
<organism evidence="3 4">
    <name type="scientific">Ricinus communis</name>
    <name type="common">Castor bean</name>
    <dbReference type="NCBI Taxonomy" id="3988"/>
    <lineage>
        <taxon>Eukaryota</taxon>
        <taxon>Viridiplantae</taxon>
        <taxon>Streptophyta</taxon>
        <taxon>Embryophyta</taxon>
        <taxon>Tracheophyta</taxon>
        <taxon>Spermatophyta</taxon>
        <taxon>Magnoliopsida</taxon>
        <taxon>eudicotyledons</taxon>
        <taxon>Gunneridae</taxon>
        <taxon>Pentapetalae</taxon>
        <taxon>rosids</taxon>
        <taxon>fabids</taxon>
        <taxon>Malpighiales</taxon>
        <taxon>Euphorbiaceae</taxon>
        <taxon>Acalyphoideae</taxon>
        <taxon>Acalypheae</taxon>
        <taxon>Ricinus</taxon>
    </lineage>
</organism>
<protein>
    <recommendedName>
        <fullName evidence="2">J domain-containing protein</fullName>
    </recommendedName>
</protein>
<accession>B9REY3</accession>
<evidence type="ECO:0000313" key="4">
    <source>
        <dbReference type="Proteomes" id="UP000008311"/>
    </source>
</evidence>
<dbReference type="PROSITE" id="PS50076">
    <property type="entry name" value="DNAJ_2"/>
    <property type="match status" value="1"/>
</dbReference>
<dbReference type="PANTHER" id="PTHR45089">
    <property type="entry name" value="DNAJ HEAT SHOCK AMINO-TERMINAL DOMAIN PROTEIN-RELATED"/>
    <property type="match status" value="1"/>
</dbReference>
<dbReference type="OrthoDB" id="10250354at2759"/>
<dbReference type="Gene3D" id="1.10.287.110">
    <property type="entry name" value="DnaJ domain"/>
    <property type="match status" value="1"/>
</dbReference>
<evidence type="ECO:0000259" key="2">
    <source>
        <dbReference type="PROSITE" id="PS50076"/>
    </source>
</evidence>
<name>B9REY3_RICCO</name>
<evidence type="ECO:0000313" key="3">
    <source>
        <dbReference type="EMBL" id="EEF49754.1"/>
    </source>
</evidence>
<sequence>MTMECNKEEAFRAKELAEKKMQNGDYVAARRIALKARQLYPDLDNISQLLMVCEVHCSAQNKLNGSEMDWYGILQIEKFSDEAVIKKQFRKLALSLHPDKNKFSGAEAAFKLIGEANRVLTDPSKRPAYDMKCRGTFKPVAPKPPSEQSNKNVFVNKQNGAAKKFSNAPQTQYTSSHANQQPTQQTFWTVCPSCNVRFQYFRDLLKKLLRCQSCHQPFIAHELFTPSGSTWNHFMNEKRVPNHGSSKAFPQNYAGKPSGMSFPHRFSGSDPMPHVGKATDVGGNKPKEVKVENATGIGRVTIQQRKVNGHVDVKAENGGVPVSMPDAMKPKESGNSESATNKRCRNSVEESSKNFDKGSIVGSEENVIREENGGDPSAQNSGSSVGHQSRRSLRQKQHISYKDNSDEDDFVAPPPKRSRGNSSSNVNDVQTKAGTVDGGVPKEDVSAGSAASFLNRNSKAVKRKANSSFDERQLNQNRESGGSKAEGEEASMPERAGTKSENDDERLKTDTSELDLKPKIFVCADADFSNFEKERAEVSFAVNQVWAIYDSHDGMPRFYARIRKVFRPGFKLQITWLESIVDGEAEQKWCDEGLPVGCGSYEYGETEETVDRLMFSHKMDCMSGGLRGTFCIYPKKGETWALFKDWDAKWSLEPEKHRPPYQFEFVEVLTDFTKDAGIEVACLGKVKGFVSIFQQANCDEVLSFCIRPSELYRFSHRVPSVRMSGKEGEGVPACSFECDTAALPSNLVTLVDTENIFKNTGTGPRKGTSILGSSPSESIGRCKDDNQGDACQQEVDSNKVASRGKVTQSSINTYFQAREKILTDKKREEGKFVAVSLTPRRSPRDLSKRINQVSRSQSTIEDINKHMEINRDCKDGHPGISSGQLDDKLHLHRNDGIFASPMKGRSSSGCKVIEVDGYDFRKEKSEDKFRSGQIWAVHSDKDGLPRNYVQVKKIETGTGFRLHVAMLETCTLQKDRRQPASCGTFRVKNGNSKVLLINAFSHKVKAKSTGRNTYEIFPRKGEIWAVYKSLNSEVSCSDQGTGECDIVEVIEDNSRGVKVVVLMPGKGQDTLYMSPTSKRLKSSIMDIPRTEFARFSHQCLAHKHAEENDSRLRGYWQLDPPSIPGNVILVE</sequence>
<dbReference type="PANTHER" id="PTHR45089:SF42">
    <property type="entry name" value="J DOMAIN-CONTAINING PROTEIN"/>
    <property type="match status" value="1"/>
</dbReference>
<dbReference type="Pfam" id="PF11926">
    <property type="entry name" value="DUF3444"/>
    <property type="match status" value="2"/>
</dbReference>
<reference evidence="4" key="1">
    <citation type="journal article" date="2010" name="Nat. Biotechnol.">
        <title>Draft genome sequence of the oilseed species Ricinus communis.</title>
        <authorList>
            <person name="Chan A.P."/>
            <person name="Crabtree J."/>
            <person name="Zhao Q."/>
            <person name="Lorenzi H."/>
            <person name="Orvis J."/>
            <person name="Puiu D."/>
            <person name="Melake-Berhan A."/>
            <person name="Jones K.M."/>
            <person name="Redman J."/>
            <person name="Chen G."/>
            <person name="Cahoon E.B."/>
            <person name="Gedil M."/>
            <person name="Stanke M."/>
            <person name="Haas B.J."/>
            <person name="Wortman J.R."/>
            <person name="Fraser-Liggett C.M."/>
            <person name="Ravel J."/>
            <person name="Rabinowicz P.D."/>
        </authorList>
    </citation>
    <scope>NUCLEOTIDE SEQUENCE [LARGE SCALE GENOMIC DNA]</scope>
    <source>
        <strain evidence="4">cv. Hale</strain>
    </source>
</reference>
<dbReference type="STRING" id="3988.B9REY3"/>
<dbReference type="Proteomes" id="UP000008311">
    <property type="component" value="Unassembled WGS sequence"/>
</dbReference>
<feature type="compositionally biased region" description="Polar residues" evidence="1">
    <location>
        <begin position="377"/>
        <end position="387"/>
    </location>
</feature>
<dbReference type="PRINTS" id="PR00625">
    <property type="entry name" value="JDOMAIN"/>
</dbReference>
<feature type="compositionally biased region" description="Basic and acidic residues" evidence="1">
    <location>
        <begin position="346"/>
        <end position="356"/>
    </location>
</feature>
<evidence type="ECO:0000256" key="1">
    <source>
        <dbReference type="SAM" id="MobiDB-lite"/>
    </source>
</evidence>
<feature type="compositionally biased region" description="Basic residues" evidence="1">
    <location>
        <begin position="388"/>
        <end position="399"/>
    </location>
</feature>